<dbReference type="OrthoDB" id="9815602at2"/>
<accession>A0A430A6L5</accession>
<dbReference type="GO" id="GO:0042597">
    <property type="term" value="C:periplasmic space"/>
    <property type="evidence" value="ECO:0007669"/>
    <property type="project" value="UniProtKB-SubCell"/>
</dbReference>
<evidence type="ECO:0008006" key="6">
    <source>
        <dbReference type="Google" id="ProtNLM"/>
    </source>
</evidence>
<protein>
    <recommendedName>
        <fullName evidence="6">Solute-binding protein family 3/N-terminal domain-containing protein</fullName>
    </recommendedName>
</protein>
<name>A0A430A6L5_9ENTE</name>
<dbReference type="PANTHER" id="PTHR30024">
    <property type="entry name" value="ALIPHATIC SULFONATES-BINDING PROTEIN-RELATED"/>
    <property type="match status" value="1"/>
</dbReference>
<gene>
    <name evidence="4" type="ORF">CBF31_09060</name>
</gene>
<evidence type="ECO:0000256" key="3">
    <source>
        <dbReference type="ARBA" id="ARBA00022729"/>
    </source>
</evidence>
<dbReference type="RefSeq" id="WP_126832230.1">
    <property type="nucleotide sequence ID" value="NZ_CBCRYB010000014.1"/>
</dbReference>
<dbReference type="PANTHER" id="PTHR30024:SF47">
    <property type="entry name" value="TAURINE-BINDING PERIPLASMIC PROTEIN"/>
    <property type="match status" value="1"/>
</dbReference>
<dbReference type="PROSITE" id="PS51257">
    <property type="entry name" value="PROKAR_LIPOPROTEIN"/>
    <property type="match status" value="1"/>
</dbReference>
<keyword evidence="5" id="KW-1185">Reference proteome</keyword>
<evidence type="ECO:0000256" key="1">
    <source>
        <dbReference type="ARBA" id="ARBA00004418"/>
    </source>
</evidence>
<evidence type="ECO:0000313" key="5">
    <source>
        <dbReference type="Proteomes" id="UP000287101"/>
    </source>
</evidence>
<dbReference type="Gene3D" id="3.40.190.10">
    <property type="entry name" value="Periplasmic binding protein-like II"/>
    <property type="match status" value="2"/>
</dbReference>
<proteinExistence type="inferred from homology"/>
<evidence type="ECO:0000256" key="2">
    <source>
        <dbReference type="ARBA" id="ARBA00010742"/>
    </source>
</evidence>
<dbReference type="AlphaFoldDB" id="A0A430A6L5"/>
<comment type="caution">
    <text evidence="4">The sequence shown here is derived from an EMBL/GenBank/DDBJ whole genome shotgun (WGS) entry which is preliminary data.</text>
</comment>
<sequence length="316" mass="34706">MKNWVKGLVGLVVVASILVGCAPEEKKEESKEDGVKKVRLGVMPSTDNIPFLVAHKEEFDKKNGVEIELEMFKSAPDRDAAFQAGKVDGVISDLVGLAIYLEGGMDVKTVAAPYDQFDLLSGDKTIKSVEDLREKEVVFSKLTGTAYAVDMMLKDKGLLMSDIKVTEIPQVPARLELLKNNKAAAAILPEPFITMGKTKGMHVVSSTRDLGINPFAIVFGSDFIKNEKSSIQGMFDAYNEGSAYIAKNEPSEFLDIFIKDVGFPSDLKDKIEVPDFGKIEPVKESDVTSALEWSRNAGLLSKNIKPKEVMSNVYFK</sequence>
<dbReference type="EMBL" id="NGJY01000003">
    <property type="protein sequence ID" value="RSU02505.1"/>
    <property type="molecule type" value="Genomic_DNA"/>
</dbReference>
<dbReference type="Proteomes" id="UP000287101">
    <property type="component" value="Unassembled WGS sequence"/>
</dbReference>
<dbReference type="Pfam" id="PF13379">
    <property type="entry name" value="NMT1_2"/>
    <property type="match status" value="1"/>
</dbReference>
<dbReference type="SUPFAM" id="SSF53850">
    <property type="entry name" value="Periplasmic binding protein-like II"/>
    <property type="match status" value="1"/>
</dbReference>
<keyword evidence="3" id="KW-0732">Signal</keyword>
<organism evidence="4 5">
    <name type="scientific">Vagococcus fessus</name>
    <dbReference type="NCBI Taxonomy" id="120370"/>
    <lineage>
        <taxon>Bacteria</taxon>
        <taxon>Bacillati</taxon>
        <taxon>Bacillota</taxon>
        <taxon>Bacilli</taxon>
        <taxon>Lactobacillales</taxon>
        <taxon>Enterococcaceae</taxon>
        <taxon>Vagococcus</taxon>
    </lineage>
</organism>
<evidence type="ECO:0000313" key="4">
    <source>
        <dbReference type="EMBL" id="RSU02505.1"/>
    </source>
</evidence>
<comment type="subcellular location">
    <subcellularLocation>
        <location evidence="1">Periplasm</location>
    </subcellularLocation>
</comment>
<reference evidence="4 5" key="1">
    <citation type="submission" date="2017-05" db="EMBL/GenBank/DDBJ databases">
        <title>Vagococcus spp. assemblies.</title>
        <authorList>
            <person name="Gulvik C.A."/>
        </authorList>
    </citation>
    <scope>NUCLEOTIDE SEQUENCE [LARGE SCALE GENOMIC DNA]</scope>
    <source>
        <strain evidence="4 5">CCUG 41755</strain>
    </source>
</reference>
<comment type="similarity">
    <text evidence="2">Belongs to the bacterial solute-binding protein SsuA/TauA family.</text>
</comment>